<dbReference type="Proteomes" id="UP000182983">
    <property type="component" value="Unassembled WGS sequence"/>
</dbReference>
<dbReference type="EMBL" id="FNWO01000002">
    <property type="protein sequence ID" value="SEH28893.1"/>
    <property type="molecule type" value="Genomic_DNA"/>
</dbReference>
<gene>
    <name evidence="1" type="ORF">SAMN04244559_00774</name>
</gene>
<dbReference type="AlphaFoldDB" id="A0A1H6H4G7"/>
<accession>A0A1H6H4G7</accession>
<dbReference type="OrthoDB" id="8261795at2"/>
<name>A0A1H6H4G7_MAGFU</name>
<evidence type="ECO:0000313" key="2">
    <source>
        <dbReference type="Proteomes" id="UP000182983"/>
    </source>
</evidence>
<organism evidence="1 2">
    <name type="scientific">Magnetospirillum fulvum</name>
    <name type="common">Rhodospirillum fulvum</name>
    <dbReference type="NCBI Taxonomy" id="1082"/>
    <lineage>
        <taxon>Bacteria</taxon>
        <taxon>Pseudomonadati</taxon>
        <taxon>Pseudomonadota</taxon>
        <taxon>Alphaproteobacteria</taxon>
        <taxon>Rhodospirillales</taxon>
        <taxon>Rhodospirillaceae</taxon>
        <taxon>Magnetospirillum</taxon>
    </lineage>
</organism>
<dbReference type="RefSeq" id="WP_139305479.1">
    <property type="nucleotide sequence ID" value="NZ_FNWO01000002.1"/>
</dbReference>
<reference evidence="2" key="1">
    <citation type="submission" date="2016-10" db="EMBL/GenBank/DDBJ databases">
        <authorList>
            <person name="Varghese N."/>
            <person name="Submissions S."/>
        </authorList>
    </citation>
    <scope>NUCLEOTIDE SEQUENCE [LARGE SCALE GENOMIC DNA]</scope>
    <source>
        <strain evidence="2">DSM 13234</strain>
    </source>
</reference>
<protein>
    <submittedName>
        <fullName evidence="1">Uncharacterized protein</fullName>
    </submittedName>
</protein>
<proteinExistence type="predicted"/>
<evidence type="ECO:0000313" key="1">
    <source>
        <dbReference type="EMBL" id="SEH28893.1"/>
    </source>
</evidence>
<sequence>MSLDFDGIAFWGRHPRAWTRGSGWTEKSLETLYWTAPWGWPGREFSLNPDKLPVFGDHRHKALLVNFRRDTMLHFFEQADPATVGMEACPGSQWLTRYTKRQ</sequence>
<keyword evidence="2" id="KW-1185">Reference proteome</keyword>